<dbReference type="Gene3D" id="1.10.12.10">
    <property type="entry name" value="Lyase 2-enoyl-coa Hydratase, Chain A, domain 2"/>
    <property type="match status" value="1"/>
</dbReference>
<dbReference type="NCBIfam" id="NF006109">
    <property type="entry name" value="PRK08260.1"/>
    <property type="match status" value="1"/>
</dbReference>
<protein>
    <submittedName>
        <fullName evidence="2">Enoyl-CoA hydratase</fullName>
        <ecNumber evidence="2">4.2.1.17</ecNumber>
    </submittedName>
</protein>
<dbReference type="Pfam" id="PF00378">
    <property type="entry name" value="ECH_1"/>
    <property type="match status" value="1"/>
</dbReference>
<dbReference type="InterPro" id="IPR014748">
    <property type="entry name" value="Enoyl-CoA_hydra_C"/>
</dbReference>
<dbReference type="InterPro" id="IPR001753">
    <property type="entry name" value="Enoyl-CoA_hydra/iso"/>
</dbReference>
<keyword evidence="2" id="KW-0456">Lyase</keyword>
<dbReference type="InterPro" id="IPR029045">
    <property type="entry name" value="ClpP/crotonase-like_dom_sf"/>
</dbReference>
<sequence>MDYSTILYDLEDNVLTITLNRPEILNAFNREMLAEIIDALDKADADDNVRAIIVTGTGRGFCAGADLSVGGDTFNADARDDREGGLQRDGGGRLTLRIFECKKPIIAAINGAAVGIGATMLLPMDIRLCSTQAKIGFVFSRRGIVPEACSSYFLPRVVGISQALEWCYSGRVFPADEALAGGLVRSVHEPDDLLAAAQVIAREIADNTSAVSVTLIRQMMWKMLGSDHPMEAHKVDSRGIYYCGKSADVKEGVESFLEKRPAKFPLKVSEDMPEFFPWWEEREFS</sequence>
<proteinExistence type="inferred from homology"/>
<gene>
    <name evidence="2" type="ORF">CNF02_12230</name>
</gene>
<dbReference type="EC" id="4.2.1.17" evidence="2"/>
<comment type="caution">
    <text evidence="2">The sequence shown here is derived from an EMBL/GenBank/DDBJ whole genome shotgun (WGS) entry which is preliminary data.</text>
</comment>
<dbReference type="EMBL" id="NTJZ01000018">
    <property type="protein sequence ID" value="PDH32312.1"/>
    <property type="molecule type" value="Genomic_DNA"/>
</dbReference>
<dbReference type="Proteomes" id="UP000219329">
    <property type="component" value="Unassembled WGS sequence"/>
</dbReference>
<name>A0A2A5W7C5_9GAMM</name>
<dbReference type="Gene3D" id="3.90.226.10">
    <property type="entry name" value="2-enoyl-CoA Hydratase, Chain A, domain 1"/>
    <property type="match status" value="1"/>
</dbReference>
<dbReference type="SUPFAM" id="SSF52096">
    <property type="entry name" value="ClpP/crotonase"/>
    <property type="match status" value="1"/>
</dbReference>
<reference evidence="2 3" key="1">
    <citation type="submission" date="2017-08" db="EMBL/GenBank/DDBJ databases">
        <title>Fine stratification of microbial communities through a metagenomic profile of the photic zone.</title>
        <authorList>
            <person name="Haro-Moreno J.M."/>
            <person name="Lopez-Perez M."/>
            <person name="De La Torre J."/>
            <person name="Picazo A."/>
            <person name="Camacho A."/>
            <person name="Rodriguez-Valera F."/>
        </authorList>
    </citation>
    <scope>NUCLEOTIDE SEQUENCE [LARGE SCALE GENOMIC DNA]</scope>
    <source>
        <strain evidence="2">MED-G28</strain>
    </source>
</reference>
<dbReference type="InterPro" id="IPR051053">
    <property type="entry name" value="ECH/Chromodomain_protein"/>
</dbReference>
<organism evidence="2 3">
    <name type="scientific">OM182 bacterium MED-G28</name>
    <dbReference type="NCBI Taxonomy" id="1986256"/>
    <lineage>
        <taxon>Bacteria</taxon>
        <taxon>Pseudomonadati</taxon>
        <taxon>Pseudomonadota</taxon>
        <taxon>Gammaproteobacteria</taxon>
        <taxon>OMG group</taxon>
        <taxon>OM182 clade</taxon>
    </lineage>
</organism>
<accession>A0A2A5W7C5</accession>
<dbReference type="PANTHER" id="PTHR43684:SF4">
    <property type="entry name" value="ENOYL-COA HYDRATASE_ISOMERASE FAMILY PROTEIN (AFU_ORTHOLOGUE AFUA_1G01890)"/>
    <property type="match status" value="1"/>
</dbReference>
<dbReference type="CDD" id="cd06558">
    <property type="entry name" value="crotonase-like"/>
    <property type="match status" value="1"/>
</dbReference>
<dbReference type="PANTHER" id="PTHR43684">
    <property type="match status" value="1"/>
</dbReference>
<evidence type="ECO:0000313" key="2">
    <source>
        <dbReference type="EMBL" id="PDH32312.1"/>
    </source>
</evidence>
<evidence type="ECO:0000313" key="3">
    <source>
        <dbReference type="Proteomes" id="UP000219329"/>
    </source>
</evidence>
<evidence type="ECO:0000256" key="1">
    <source>
        <dbReference type="ARBA" id="ARBA00005254"/>
    </source>
</evidence>
<dbReference type="AlphaFoldDB" id="A0A2A5W7C5"/>
<comment type="similarity">
    <text evidence="1">Belongs to the enoyl-CoA hydratase/isomerase family.</text>
</comment>
<dbReference type="GO" id="GO:0004300">
    <property type="term" value="F:enoyl-CoA hydratase activity"/>
    <property type="evidence" value="ECO:0007669"/>
    <property type="project" value="UniProtKB-EC"/>
</dbReference>